<accession>A0ABS5ERG8</accession>
<dbReference type="NCBIfam" id="TIGR02401">
    <property type="entry name" value="trehalose_TreY"/>
    <property type="match status" value="1"/>
</dbReference>
<dbReference type="PANTHER" id="PTHR10357:SF216">
    <property type="entry name" value="MALTOOLIGOSYL TREHALOSE SYNTHASE-RELATED"/>
    <property type="match status" value="1"/>
</dbReference>
<dbReference type="SUPFAM" id="SSF51445">
    <property type="entry name" value="(Trans)glycosidases"/>
    <property type="match status" value="1"/>
</dbReference>
<organism evidence="2 3">
    <name type="scientific">Plastoroseomonas hellenica</name>
    <dbReference type="NCBI Taxonomy" id="2687306"/>
    <lineage>
        <taxon>Bacteria</taxon>
        <taxon>Pseudomonadati</taxon>
        <taxon>Pseudomonadota</taxon>
        <taxon>Alphaproteobacteria</taxon>
        <taxon>Acetobacterales</taxon>
        <taxon>Acetobacteraceae</taxon>
        <taxon>Plastoroseomonas</taxon>
    </lineage>
</organism>
<comment type="caution">
    <text evidence="2">The sequence shown here is derived from an EMBL/GenBank/DDBJ whole genome shotgun (WGS) entry which is preliminary data.</text>
</comment>
<feature type="domain" description="Glycosyl hydrolase family 13 catalytic" evidence="1">
    <location>
        <begin position="11"/>
        <end position="401"/>
    </location>
</feature>
<dbReference type="Proteomes" id="UP001196870">
    <property type="component" value="Unassembled WGS sequence"/>
</dbReference>
<dbReference type="Gene3D" id="3.20.20.80">
    <property type="entry name" value="Glycosidases"/>
    <property type="match status" value="2"/>
</dbReference>
<dbReference type="RefSeq" id="WP_211850386.1">
    <property type="nucleotide sequence ID" value="NZ_JAAGBB010000001.1"/>
</dbReference>
<dbReference type="Gene3D" id="3.30.1590.10">
    <property type="entry name" value="Maltooligosyl trehalose synthase, domain 2"/>
    <property type="match status" value="1"/>
</dbReference>
<dbReference type="EMBL" id="JAAGBB010000001">
    <property type="protein sequence ID" value="MBR0662894.1"/>
    <property type="molecule type" value="Genomic_DNA"/>
</dbReference>
<protein>
    <submittedName>
        <fullName evidence="2">Malto-oligosyltrehalose synthase</fullName>
    </submittedName>
</protein>
<dbReference type="InterPro" id="IPR017853">
    <property type="entry name" value="GH"/>
</dbReference>
<gene>
    <name evidence="2" type="primary">treY</name>
    <name evidence="2" type="ORF">GXW71_00870</name>
</gene>
<dbReference type="Gene3D" id="1.10.10.470">
    <property type="entry name" value="Maltooligosyl trehalose synthase, domain 4"/>
    <property type="match status" value="1"/>
</dbReference>
<dbReference type="InterPro" id="IPR006047">
    <property type="entry name" value="GH13_cat_dom"/>
</dbReference>
<dbReference type="PANTHER" id="PTHR10357">
    <property type="entry name" value="ALPHA-AMYLASE FAMILY MEMBER"/>
    <property type="match status" value="1"/>
</dbReference>
<name>A0ABS5ERG8_9PROT</name>
<sequence>MTPRATARLQFHAGFTLDDAVGVVPYLSRLGISHIYASPITTARRGSTHGYDVVDPTRVNPELGGEAALGRLSEALRGHAMGLVLDIVPNHMAVGGSDNPWWLDVLEHGRASPHASWFDIDWQPVEPGLAGKLLVPFLGGPYGEVLESGELVLRFDEGSGAFFVAYHDHRFPLSPESRRDLVGDPATVLAMHDPMREDGRQRLHALLERQHYRPSFWRLAADALNWRRFFDITGLAGFRVEVPAAFDASHALILRLHAEGVIDGVRIDHVDGLADPRGYCRKLRRRLRTARPGMEPLIWVEKILAPGETLPATWLTDGTSGYDFMDEVAAVLHDPAGADPLGRLWADISGCDADFPTEVLAARRQILRESLAAEVTLAALALKRTADADMRQRDFGLHAIRRVLMELAVHIVTYRPYLGVGPRSTTDTQLIRQAIAKARPGLPATDGALLAAFDAWLGAEPVSVLPAAQRRTRIMAQRRFQHLTAPLAAKSMEDTAFYRYGRLLSRNEVGADPAIFATTPERFHAAQAARAAALPRALLATATHDHKRGEDLRARLAVLSEMPEAWERSLRTWIGTSSPPDTSVAAMLLQMMVGAWPLDLQPEDAAGLRGFADRLAAWQRKALREAKRRTRWTLPDEAYETVCEDYLRRLLVPGPLLTDIAAFADRIAAAGAVNGLSQCLLRCTAPGVPDLYQGTEFWDLSLVDPDNRRAVDWAARERALDAAVPPGAAMHHWRDGHIKQAVIGAALHCRREAGSLFERGSYELLAVEGPRRAHVLGFRRRWGDAQAIVVTTRLPAALLGQEPRPLAPAAAWQGSAIRLADDAATAWRDVMTGTVHVAQDGGLAVARLLSELPVCLLMPERPA</sequence>
<evidence type="ECO:0000259" key="1">
    <source>
        <dbReference type="SMART" id="SM00642"/>
    </source>
</evidence>
<evidence type="ECO:0000313" key="3">
    <source>
        <dbReference type="Proteomes" id="UP001196870"/>
    </source>
</evidence>
<dbReference type="SMART" id="SM00642">
    <property type="entry name" value="Aamy"/>
    <property type="match status" value="1"/>
</dbReference>
<dbReference type="InterPro" id="IPR013797">
    <property type="entry name" value="Maltooligo_trehalose_synth_4"/>
</dbReference>
<reference evidence="3" key="1">
    <citation type="journal article" date="2021" name="Syst. Appl. Microbiol.">
        <title>Roseomonas hellenica sp. nov., isolated from roots of wild-growing Alkanna tinctoria.</title>
        <authorList>
            <person name="Rat A."/>
            <person name="Naranjo H.D."/>
            <person name="Lebbe L."/>
            <person name="Cnockaert M."/>
            <person name="Krigas N."/>
            <person name="Grigoriadou K."/>
            <person name="Maloupa E."/>
            <person name="Willems A."/>
        </authorList>
    </citation>
    <scope>NUCLEOTIDE SEQUENCE [LARGE SCALE GENOMIC DNA]</scope>
    <source>
        <strain evidence="3">LMG 31523</strain>
    </source>
</reference>
<keyword evidence="3" id="KW-1185">Reference proteome</keyword>
<dbReference type="Pfam" id="PF00128">
    <property type="entry name" value="Alpha-amylase"/>
    <property type="match status" value="1"/>
</dbReference>
<proteinExistence type="predicted"/>
<dbReference type="InterPro" id="IPR012767">
    <property type="entry name" value="Trehalose_TreY"/>
</dbReference>
<evidence type="ECO:0000313" key="2">
    <source>
        <dbReference type="EMBL" id="MBR0662894.1"/>
    </source>
</evidence>
<dbReference type="CDD" id="cd11336">
    <property type="entry name" value="AmyAc_MTSase"/>
    <property type="match status" value="1"/>
</dbReference>